<evidence type="ECO:0000259" key="3">
    <source>
        <dbReference type="Pfam" id="PF21864"/>
    </source>
</evidence>
<dbReference type="InterPro" id="IPR054059">
    <property type="entry name" value="MORF/ORRM1/DAG-like_MORF"/>
</dbReference>
<feature type="compositionally biased region" description="Basic residues" evidence="2">
    <location>
        <begin position="185"/>
        <end position="195"/>
    </location>
</feature>
<feature type="region of interest" description="Disordered" evidence="2">
    <location>
        <begin position="176"/>
        <end position="203"/>
    </location>
</feature>
<dbReference type="Gene3D" id="3.30.70.80">
    <property type="entry name" value="Peptidase S8 propeptide/proteinase inhibitor I9"/>
    <property type="match status" value="1"/>
</dbReference>
<reference evidence="4 5" key="1">
    <citation type="journal article" date="2023" name="bioRxiv">
        <title>Genome report: Whole genome sequence and annotation of Penstemon davidsonii.</title>
        <authorList>
            <person name="Ostevik K.L."/>
            <person name="Alabady M."/>
            <person name="Zhang M."/>
            <person name="Rausher M.D."/>
        </authorList>
    </citation>
    <scope>NUCLEOTIDE SEQUENCE [LARGE SCALE GENOMIC DNA]</scope>
    <source>
        <strain evidence="4">DNT005</strain>
        <tissue evidence="4">Whole leaf</tissue>
    </source>
</reference>
<organism evidence="4 5">
    <name type="scientific">Penstemon davidsonii</name>
    <dbReference type="NCBI Taxonomy" id="160366"/>
    <lineage>
        <taxon>Eukaryota</taxon>
        <taxon>Viridiplantae</taxon>
        <taxon>Streptophyta</taxon>
        <taxon>Embryophyta</taxon>
        <taxon>Tracheophyta</taxon>
        <taxon>Spermatophyta</taxon>
        <taxon>Magnoliopsida</taxon>
        <taxon>eudicotyledons</taxon>
        <taxon>Gunneridae</taxon>
        <taxon>Pentapetalae</taxon>
        <taxon>asterids</taxon>
        <taxon>lamiids</taxon>
        <taxon>Lamiales</taxon>
        <taxon>Plantaginaceae</taxon>
        <taxon>Cheloneae</taxon>
        <taxon>Penstemon</taxon>
    </lineage>
</organism>
<evidence type="ECO:0000256" key="2">
    <source>
        <dbReference type="SAM" id="MobiDB-lite"/>
    </source>
</evidence>
<dbReference type="InterPro" id="IPR037045">
    <property type="entry name" value="S8pro/Inhibitor_I9_sf"/>
</dbReference>
<keyword evidence="5" id="KW-1185">Reference proteome</keyword>
<dbReference type="EMBL" id="JAYDYQ010002685">
    <property type="protein sequence ID" value="KAK4481966.1"/>
    <property type="molecule type" value="Genomic_DNA"/>
</dbReference>
<protein>
    <recommendedName>
        <fullName evidence="3">MORF/ORRM1/DAG-like MORF domain-containing protein</fullName>
    </recommendedName>
</protein>
<sequence length="203" mass="23364">MMRRLIFSTPLNLKASLDLPSFSRHFGSTLHYPLRFFSGNTESSNSAATELSRVDSLVNGCDYNHWLVVMQPPENYPQRQEIIQYYVTTLAMALGSEKAAKESIYSVSTKYYYAFSCKITEKLTHKIKSLPRVKWVLPDSYLSPCESGYGGEPCVDGEFVPYEEKYHAEWLRDAYDDESEEIRSSRKPRRKRRGSRNPCATSD</sequence>
<accession>A0ABR0CY43</accession>
<evidence type="ECO:0000313" key="5">
    <source>
        <dbReference type="Proteomes" id="UP001291926"/>
    </source>
</evidence>
<name>A0ABR0CY43_9LAMI</name>
<evidence type="ECO:0000256" key="1">
    <source>
        <dbReference type="ARBA" id="ARBA00022946"/>
    </source>
</evidence>
<proteinExistence type="predicted"/>
<dbReference type="PANTHER" id="PTHR31346">
    <property type="entry name" value="MULTIPLE ORGANELLAR RNA EDITING FACTOR 2, CHLOROPLASTIC-RELATED-RELATED"/>
    <property type="match status" value="1"/>
</dbReference>
<dbReference type="Proteomes" id="UP001291926">
    <property type="component" value="Unassembled WGS sequence"/>
</dbReference>
<dbReference type="Pfam" id="PF21864">
    <property type="entry name" value="MORF_dom"/>
    <property type="match status" value="1"/>
</dbReference>
<feature type="domain" description="MORF/ORRM1/DAG-like MORF" evidence="3">
    <location>
        <begin position="63"/>
        <end position="153"/>
    </location>
</feature>
<keyword evidence="1" id="KW-0809">Transit peptide</keyword>
<dbReference type="InterPro" id="IPR039206">
    <property type="entry name" value="MORF/ORRM1/DAG-like"/>
</dbReference>
<dbReference type="PANTHER" id="PTHR31346:SF12">
    <property type="entry name" value="MULTIPLE ORGANELLAR RNA EDITING FACTOR 7, MITOCHONDRIAL"/>
    <property type="match status" value="1"/>
</dbReference>
<gene>
    <name evidence="4" type="ORF">RD792_012880</name>
</gene>
<comment type="caution">
    <text evidence="4">The sequence shown here is derived from an EMBL/GenBank/DDBJ whole genome shotgun (WGS) entry which is preliminary data.</text>
</comment>
<evidence type="ECO:0000313" key="4">
    <source>
        <dbReference type="EMBL" id="KAK4481966.1"/>
    </source>
</evidence>